<dbReference type="PANTHER" id="PTHR35046">
    <property type="entry name" value="ZINC KNUCKLE (CCHC-TYPE) FAMILY PROTEIN"/>
    <property type="match status" value="1"/>
</dbReference>
<feature type="region of interest" description="Disordered" evidence="1">
    <location>
        <begin position="184"/>
        <end position="214"/>
    </location>
</feature>
<dbReference type="Gene3D" id="4.10.60.10">
    <property type="entry name" value="Zinc finger, CCHC-type"/>
    <property type="match status" value="1"/>
</dbReference>
<proteinExistence type="predicted"/>
<dbReference type="Proteomes" id="UP001652660">
    <property type="component" value="Chromosome 6e"/>
</dbReference>
<dbReference type="GeneID" id="140009885"/>
<feature type="domain" description="Retrotransposon gag" evidence="2">
    <location>
        <begin position="2"/>
        <end position="64"/>
    </location>
</feature>
<evidence type="ECO:0000313" key="4">
    <source>
        <dbReference type="RefSeq" id="XP_071912320.1"/>
    </source>
</evidence>
<evidence type="ECO:0000313" key="3">
    <source>
        <dbReference type="Proteomes" id="UP001652660"/>
    </source>
</evidence>
<gene>
    <name evidence="4" type="primary">LOC140009885</name>
</gene>
<keyword evidence="3" id="KW-1185">Reference proteome</keyword>
<reference evidence="4" key="1">
    <citation type="submission" date="2025-08" db="UniProtKB">
        <authorList>
            <consortium name="RefSeq"/>
        </authorList>
    </citation>
    <scope>IDENTIFICATION</scope>
    <source>
        <tissue evidence="4">Leaves</tissue>
    </source>
</reference>
<feature type="compositionally biased region" description="Basic and acidic residues" evidence="1">
    <location>
        <begin position="280"/>
        <end position="291"/>
    </location>
</feature>
<feature type="region of interest" description="Disordered" evidence="1">
    <location>
        <begin position="268"/>
        <end position="291"/>
    </location>
</feature>
<dbReference type="RefSeq" id="XP_071912320.1">
    <property type="nucleotide sequence ID" value="XM_072056219.1"/>
</dbReference>
<dbReference type="SUPFAM" id="SSF56672">
    <property type="entry name" value="DNA/RNA polymerases"/>
    <property type="match status" value="1"/>
</dbReference>
<dbReference type="InterPro" id="IPR043502">
    <property type="entry name" value="DNA/RNA_pol_sf"/>
</dbReference>
<protein>
    <recommendedName>
        <fullName evidence="2">Retrotransposon gag domain-containing protein</fullName>
    </recommendedName>
</protein>
<name>A0ABM4UYF4_COFAR</name>
<evidence type="ECO:0000259" key="2">
    <source>
        <dbReference type="Pfam" id="PF03732"/>
    </source>
</evidence>
<dbReference type="PANTHER" id="PTHR35046:SF26">
    <property type="entry name" value="RNA-DIRECTED DNA POLYMERASE"/>
    <property type="match status" value="1"/>
</dbReference>
<sequence>MREFNAKYFPPLIQEKKEDEFIRLRQGAQTVAEYESQFTRLSKFAPELIVTKQRRIRHFVQGLNVEIQKDLAVAQLSAFSDAVEKAQRVESARLQVRTFQAKKRAIPEGGVGQEDTSTPPKLGKGTGGVRVLRISRGASQGGSASAFRGPCGCCRKPNHTEDVCWKKGRKCLRCGSADHQIANCPGLSREGSGNRQSTKANLDQSKGERTGPKVPARVYSLGQHQIPDTSEDMEGKILGIKRGMEQQQPPIDYSLMFTVMKNELRDANSEGYSGSEDDEHAERPKRDTSKNELKGLKIQVPVFKGKSDPEAYLEWKSRIEMVFDCYDYSEEQKGIKVDESKIEAIKQWPTPTSVPEVRSFLGLAGFYRHFVKDFSTISAPITVVTKKNDKFH</sequence>
<dbReference type="InterPro" id="IPR043128">
    <property type="entry name" value="Rev_trsase/Diguanyl_cyclase"/>
</dbReference>
<feature type="region of interest" description="Disordered" evidence="1">
    <location>
        <begin position="107"/>
        <end position="127"/>
    </location>
</feature>
<dbReference type="Pfam" id="PF03732">
    <property type="entry name" value="Retrotrans_gag"/>
    <property type="match status" value="1"/>
</dbReference>
<evidence type="ECO:0000256" key="1">
    <source>
        <dbReference type="SAM" id="MobiDB-lite"/>
    </source>
</evidence>
<accession>A0ABM4UYF4</accession>
<dbReference type="InterPro" id="IPR005162">
    <property type="entry name" value="Retrotrans_gag_dom"/>
</dbReference>
<organism evidence="3 4">
    <name type="scientific">Coffea arabica</name>
    <name type="common">Arabian coffee</name>
    <dbReference type="NCBI Taxonomy" id="13443"/>
    <lineage>
        <taxon>Eukaryota</taxon>
        <taxon>Viridiplantae</taxon>
        <taxon>Streptophyta</taxon>
        <taxon>Embryophyta</taxon>
        <taxon>Tracheophyta</taxon>
        <taxon>Spermatophyta</taxon>
        <taxon>Magnoliopsida</taxon>
        <taxon>eudicotyledons</taxon>
        <taxon>Gunneridae</taxon>
        <taxon>Pentapetalae</taxon>
        <taxon>asterids</taxon>
        <taxon>lamiids</taxon>
        <taxon>Gentianales</taxon>
        <taxon>Rubiaceae</taxon>
        <taxon>Ixoroideae</taxon>
        <taxon>Gardenieae complex</taxon>
        <taxon>Bertiereae - Coffeeae clade</taxon>
        <taxon>Coffeeae</taxon>
        <taxon>Coffea</taxon>
    </lineage>
</organism>
<feature type="compositionally biased region" description="Polar residues" evidence="1">
    <location>
        <begin position="191"/>
        <end position="204"/>
    </location>
</feature>
<dbReference type="Gene3D" id="3.30.70.270">
    <property type="match status" value="1"/>
</dbReference>